<name>A0A8D8U9T2_9HEMI</name>
<protein>
    <submittedName>
        <fullName evidence="1">Uncharacterized protein</fullName>
    </submittedName>
</protein>
<dbReference type="EMBL" id="HBUF01339474">
    <property type="protein sequence ID" value="CAG6700582.1"/>
    <property type="molecule type" value="Transcribed_RNA"/>
</dbReference>
<proteinExistence type="predicted"/>
<evidence type="ECO:0000313" key="1">
    <source>
        <dbReference type="EMBL" id="CAG6700582.1"/>
    </source>
</evidence>
<reference evidence="1" key="1">
    <citation type="submission" date="2021-05" db="EMBL/GenBank/DDBJ databases">
        <authorList>
            <person name="Alioto T."/>
            <person name="Alioto T."/>
            <person name="Gomez Garrido J."/>
        </authorList>
    </citation>
    <scope>NUCLEOTIDE SEQUENCE</scope>
</reference>
<organism evidence="1">
    <name type="scientific">Cacopsylla melanoneura</name>
    <dbReference type="NCBI Taxonomy" id="428564"/>
    <lineage>
        <taxon>Eukaryota</taxon>
        <taxon>Metazoa</taxon>
        <taxon>Ecdysozoa</taxon>
        <taxon>Arthropoda</taxon>
        <taxon>Hexapoda</taxon>
        <taxon>Insecta</taxon>
        <taxon>Pterygota</taxon>
        <taxon>Neoptera</taxon>
        <taxon>Paraneoptera</taxon>
        <taxon>Hemiptera</taxon>
        <taxon>Sternorrhyncha</taxon>
        <taxon>Psylloidea</taxon>
        <taxon>Psyllidae</taxon>
        <taxon>Psyllinae</taxon>
        <taxon>Cacopsylla</taxon>
    </lineage>
</organism>
<accession>A0A8D8U9T2</accession>
<dbReference type="EMBL" id="HBUF01339466">
    <property type="protein sequence ID" value="CAG6700528.1"/>
    <property type="molecule type" value="Transcribed_RNA"/>
</dbReference>
<dbReference type="AlphaFoldDB" id="A0A8D8U9T2"/>
<sequence>MKFLYLDLSETKSLTHIWEKSSPWYQSNTQNVVVLLLSIRCCIYNTNHSVPSWTAQPKEISWDLTMEYGALITMGNQKDTLHSKLPLETPQTKVPSLGSVLSICILEDMN</sequence>